<comment type="caution">
    <text evidence="1">The sequence shown here is derived from an EMBL/GenBank/DDBJ whole genome shotgun (WGS) entry which is preliminary data.</text>
</comment>
<evidence type="ECO:0000313" key="1">
    <source>
        <dbReference type="EMBL" id="CAF1528308.1"/>
    </source>
</evidence>
<organism evidence="1 2">
    <name type="scientific">Rotaria sordida</name>
    <dbReference type="NCBI Taxonomy" id="392033"/>
    <lineage>
        <taxon>Eukaryota</taxon>
        <taxon>Metazoa</taxon>
        <taxon>Spiralia</taxon>
        <taxon>Gnathifera</taxon>
        <taxon>Rotifera</taxon>
        <taxon>Eurotatoria</taxon>
        <taxon>Bdelloidea</taxon>
        <taxon>Philodinida</taxon>
        <taxon>Philodinidae</taxon>
        <taxon>Rotaria</taxon>
    </lineage>
</organism>
<reference evidence="1" key="1">
    <citation type="submission" date="2021-02" db="EMBL/GenBank/DDBJ databases">
        <authorList>
            <person name="Nowell W R."/>
        </authorList>
    </citation>
    <scope>NUCLEOTIDE SEQUENCE</scope>
</reference>
<dbReference type="EMBL" id="CAJNOT010009991">
    <property type="protein sequence ID" value="CAF1528308.1"/>
    <property type="molecule type" value="Genomic_DNA"/>
</dbReference>
<sequence>MSNISREDVERLFQQKLAELNHMEITIKEEFTPIVDACLKYFIQCGIVPKPYTRGIQLIDLLSKGTIRSAISRGLSSIIGLAITFDTVRATHAAMEAVLKWLDSTNEQDPDEIGY</sequence>
<evidence type="ECO:0000313" key="2">
    <source>
        <dbReference type="Proteomes" id="UP000663864"/>
    </source>
</evidence>
<name>A0A815V0W8_9BILA</name>
<proteinExistence type="predicted"/>
<dbReference type="AlphaFoldDB" id="A0A815V0W8"/>
<accession>A0A815V0W8</accession>
<dbReference type="Proteomes" id="UP000663864">
    <property type="component" value="Unassembled WGS sequence"/>
</dbReference>
<protein>
    <submittedName>
        <fullName evidence="1">Uncharacterized protein</fullName>
    </submittedName>
</protein>
<feature type="non-terminal residue" evidence="1">
    <location>
        <position position="115"/>
    </location>
</feature>
<gene>
    <name evidence="1" type="ORF">ZHD862_LOCUS38649</name>
</gene>